<feature type="transmembrane region" description="Helical" evidence="6">
    <location>
        <begin position="94"/>
        <end position="113"/>
    </location>
</feature>
<keyword evidence="4 6" id="KW-1133">Transmembrane helix</keyword>
<evidence type="ECO:0000256" key="2">
    <source>
        <dbReference type="ARBA" id="ARBA00022475"/>
    </source>
</evidence>
<proteinExistence type="inferred from homology"/>
<keyword evidence="5 6" id="KW-0472">Membrane</keyword>
<keyword evidence="2 6" id="KW-1003">Cell membrane</keyword>
<dbReference type="GO" id="GO:0007165">
    <property type="term" value="P:signal transduction"/>
    <property type="evidence" value="ECO:0007669"/>
    <property type="project" value="UniProtKB-KW"/>
</dbReference>
<dbReference type="Pfam" id="PF08395">
    <property type="entry name" value="7tm_7"/>
    <property type="match status" value="1"/>
</dbReference>
<comment type="subcellular location">
    <subcellularLocation>
        <location evidence="1 6">Cell membrane</location>
        <topology evidence="1 6">Multi-pass membrane protein</topology>
    </subcellularLocation>
</comment>
<name>A0AAU9EWZ9_DROMD</name>
<keyword evidence="8" id="KW-1185">Reference proteome</keyword>
<dbReference type="InterPro" id="IPR013604">
    <property type="entry name" value="7TM_chemorcpt"/>
</dbReference>
<evidence type="ECO:0000256" key="5">
    <source>
        <dbReference type="ARBA" id="ARBA00023136"/>
    </source>
</evidence>
<dbReference type="GO" id="GO:0005886">
    <property type="term" value="C:plasma membrane"/>
    <property type="evidence" value="ECO:0007669"/>
    <property type="project" value="UniProtKB-SubCell"/>
</dbReference>
<keyword evidence="6" id="KW-0807">Transducer</keyword>
<dbReference type="AlphaFoldDB" id="A0AAU9EWZ9"/>
<evidence type="ECO:0000256" key="3">
    <source>
        <dbReference type="ARBA" id="ARBA00022692"/>
    </source>
</evidence>
<feature type="transmembrane region" description="Helical" evidence="6">
    <location>
        <begin position="58"/>
        <end position="82"/>
    </location>
</feature>
<feature type="transmembrane region" description="Helical" evidence="6">
    <location>
        <begin position="12"/>
        <end position="33"/>
    </location>
</feature>
<comment type="function">
    <text evidence="6">Gustatory receptor which mediates acceptance or avoidance behavior, depending on its substrates.</text>
</comment>
<evidence type="ECO:0000256" key="1">
    <source>
        <dbReference type="ARBA" id="ARBA00004651"/>
    </source>
</evidence>
<evidence type="ECO:0000313" key="8">
    <source>
        <dbReference type="Proteomes" id="UP001500889"/>
    </source>
</evidence>
<accession>A0AAU9EWZ9</accession>
<protein>
    <recommendedName>
        <fullName evidence="6">Gustatory receptor</fullName>
    </recommendedName>
</protein>
<keyword evidence="6 7" id="KW-0675">Receptor</keyword>
<keyword evidence="3 6" id="KW-0812">Transmembrane</keyword>
<gene>
    <name evidence="7" type="ORF">DMAD_09693</name>
</gene>
<sequence>MFGVLREMSASKVSAGILLVMYYHARLMGMLSFKVEWSQRIDNNGHMVMELRAHHRPWLMWFCVIYRIVAMGILGYLYCLWIQRLEEYMEKVSHVLRIIIITLICIYIVRLQLLHRAEIIQLVNACLHLFRRVRALPSRKTFVGYGGWRELLLLLLSLGCRIHELVFLFDVLGGFSLRNIVTWWCHTLIVFGTNMLMYISFVYYLSLGILYSELNDFVRCELRGQLQSLQRKHGLQPGRQQLRIVRRKLDECLALYREIYCLATSFQKLFDAPFFLSIMHNYLFLGVVIYKLTVDGWFDEHKTQLCFLITKVILDFLLVTLSVQGAMTQFRVIRRLSLENCDVSEHKDWHTTFDMFVTHLNLYEFRVRPLGLFDVSNELVLVFLSALFTFVIYILQYKMKSKEEGE</sequence>
<dbReference type="GO" id="GO:0050909">
    <property type="term" value="P:sensory perception of taste"/>
    <property type="evidence" value="ECO:0007669"/>
    <property type="project" value="InterPro"/>
</dbReference>
<evidence type="ECO:0000256" key="6">
    <source>
        <dbReference type="RuleBase" id="RU363108"/>
    </source>
</evidence>
<comment type="similarity">
    <text evidence="6">Belongs to the insect chemoreceptor superfamily. Gustatory receptor (GR) family.</text>
</comment>
<feature type="transmembrane region" description="Helical" evidence="6">
    <location>
        <begin position="274"/>
        <end position="293"/>
    </location>
</feature>
<organism evidence="7 8">
    <name type="scientific">Drosophila madeirensis</name>
    <name type="common">Fruit fly</name>
    <dbReference type="NCBI Taxonomy" id="30013"/>
    <lineage>
        <taxon>Eukaryota</taxon>
        <taxon>Metazoa</taxon>
        <taxon>Ecdysozoa</taxon>
        <taxon>Arthropoda</taxon>
        <taxon>Hexapoda</taxon>
        <taxon>Insecta</taxon>
        <taxon>Pterygota</taxon>
        <taxon>Neoptera</taxon>
        <taxon>Endopterygota</taxon>
        <taxon>Diptera</taxon>
        <taxon>Brachycera</taxon>
        <taxon>Muscomorpha</taxon>
        <taxon>Ephydroidea</taxon>
        <taxon>Drosophilidae</taxon>
        <taxon>Drosophila</taxon>
        <taxon>Sophophora</taxon>
    </lineage>
</organism>
<reference evidence="7 8" key="1">
    <citation type="submission" date="2024-02" db="EMBL/GenBank/DDBJ databases">
        <title>A chromosome-level genome assembly of Drosophila madeirensis, a fruit fly species endemic to Madeira island.</title>
        <authorList>
            <person name="Tomihara K."/>
            <person name="Llopart A."/>
            <person name="Yamamoto D."/>
        </authorList>
    </citation>
    <scope>NUCLEOTIDE SEQUENCE [LARGE SCALE GENOMIC DNA]</scope>
    <source>
        <strain evidence="7 8">RF1</strain>
    </source>
</reference>
<feature type="transmembrane region" description="Helical" evidence="6">
    <location>
        <begin position="305"/>
        <end position="327"/>
    </location>
</feature>
<dbReference type="EMBL" id="AP029263">
    <property type="protein sequence ID" value="BFF91398.1"/>
    <property type="molecule type" value="Genomic_DNA"/>
</dbReference>
<feature type="transmembrane region" description="Helical" evidence="6">
    <location>
        <begin position="181"/>
        <end position="205"/>
    </location>
</feature>
<evidence type="ECO:0000313" key="7">
    <source>
        <dbReference type="EMBL" id="BFF91398.1"/>
    </source>
</evidence>
<dbReference type="Proteomes" id="UP001500889">
    <property type="component" value="Chromosome O"/>
</dbReference>
<feature type="transmembrane region" description="Helical" evidence="6">
    <location>
        <begin position="379"/>
        <end position="395"/>
    </location>
</feature>
<evidence type="ECO:0000256" key="4">
    <source>
        <dbReference type="ARBA" id="ARBA00022989"/>
    </source>
</evidence>